<evidence type="ECO:0000256" key="2">
    <source>
        <dbReference type="ARBA" id="ARBA00022603"/>
    </source>
</evidence>
<name>A0A5N6UIX4_ASPTM</name>
<dbReference type="Proteomes" id="UP000326950">
    <property type="component" value="Unassembled WGS sequence"/>
</dbReference>
<gene>
    <name evidence="5" type="ORF">BDV40DRAFT_307826</name>
</gene>
<dbReference type="OrthoDB" id="276151at2759"/>
<dbReference type="PANTHER" id="PTHR32183:SF6">
    <property type="entry name" value="CYSTEINE SULFINATE DESULFINASE_CYSTEINE DESULFURASE AND RELATED ENZYMES"/>
    <property type="match status" value="1"/>
</dbReference>
<evidence type="ECO:0000256" key="3">
    <source>
        <dbReference type="ARBA" id="ARBA00022679"/>
    </source>
</evidence>
<evidence type="ECO:0000313" key="6">
    <source>
        <dbReference type="Proteomes" id="UP000326950"/>
    </source>
</evidence>
<accession>A0A5N6UIX4</accession>
<dbReference type="PANTHER" id="PTHR32183">
    <property type="match status" value="1"/>
</dbReference>
<dbReference type="SUPFAM" id="SSF53335">
    <property type="entry name" value="S-adenosyl-L-methionine-dependent methyltransferases"/>
    <property type="match status" value="1"/>
</dbReference>
<proteinExistence type="predicted"/>
<evidence type="ECO:0000256" key="4">
    <source>
        <dbReference type="ARBA" id="ARBA00022691"/>
    </source>
</evidence>
<evidence type="ECO:0000313" key="5">
    <source>
        <dbReference type="EMBL" id="KAE8158446.1"/>
    </source>
</evidence>
<sequence length="270" mass="30379">MASSKETETLQDEAGQLRLVNCFKAHSQDNQTAGWSNLWDTDSSNLWDRGMPSPALIDFIEERVNPLTEDGRRKKALVPGCGKGYDVVMLALHGFDVFGLEVSETGASVAREYAQSELHSPQDYNFGSQFKESPGVRKGEVTILQGDFFKRDWESVTQFDLIYDYTFLCALHPNTRRHWAARMADLLAPSGQLVCLEFPLFKDPKMPGPPWGLRGVHWDLLAEGGDGIVGEDVKREEKGVFERLLYLKPERSYANGKGTDMLSVWIKKTT</sequence>
<dbReference type="InterPro" id="IPR008854">
    <property type="entry name" value="TPMT"/>
</dbReference>
<keyword evidence="4" id="KW-0949">S-adenosyl-L-methionine</keyword>
<dbReference type="GO" id="GO:0008757">
    <property type="term" value="F:S-adenosylmethionine-dependent methyltransferase activity"/>
    <property type="evidence" value="ECO:0007669"/>
    <property type="project" value="InterPro"/>
</dbReference>
<dbReference type="GO" id="GO:0032259">
    <property type="term" value="P:methylation"/>
    <property type="evidence" value="ECO:0007669"/>
    <property type="project" value="UniProtKB-KW"/>
</dbReference>
<reference evidence="5 6" key="1">
    <citation type="submission" date="2019-04" db="EMBL/GenBank/DDBJ databases">
        <title>Friends and foes A comparative genomics study of 23 Aspergillus species from section Flavi.</title>
        <authorList>
            <consortium name="DOE Joint Genome Institute"/>
            <person name="Kjaerbolling I."/>
            <person name="Vesth T."/>
            <person name="Frisvad J.C."/>
            <person name="Nybo J.L."/>
            <person name="Theobald S."/>
            <person name="Kildgaard S."/>
            <person name="Isbrandt T."/>
            <person name="Kuo A."/>
            <person name="Sato A."/>
            <person name="Lyhne E.K."/>
            <person name="Kogle M.E."/>
            <person name="Wiebenga A."/>
            <person name="Kun R.S."/>
            <person name="Lubbers R.J."/>
            <person name="Makela M.R."/>
            <person name="Barry K."/>
            <person name="Chovatia M."/>
            <person name="Clum A."/>
            <person name="Daum C."/>
            <person name="Haridas S."/>
            <person name="He G."/>
            <person name="LaButti K."/>
            <person name="Lipzen A."/>
            <person name="Mondo S."/>
            <person name="Riley R."/>
            <person name="Salamov A."/>
            <person name="Simmons B.A."/>
            <person name="Magnuson J.K."/>
            <person name="Henrissat B."/>
            <person name="Mortensen U.H."/>
            <person name="Larsen T.O."/>
            <person name="Devries R.P."/>
            <person name="Grigoriev I.V."/>
            <person name="Machida M."/>
            <person name="Baker S.E."/>
            <person name="Andersen M.R."/>
        </authorList>
    </citation>
    <scope>NUCLEOTIDE SEQUENCE [LARGE SCALE GENOMIC DNA]</scope>
    <source>
        <strain evidence="5 6">CBS 117626</strain>
    </source>
</reference>
<organism evidence="5 6">
    <name type="scientific">Aspergillus tamarii</name>
    <dbReference type="NCBI Taxonomy" id="41984"/>
    <lineage>
        <taxon>Eukaryota</taxon>
        <taxon>Fungi</taxon>
        <taxon>Dikarya</taxon>
        <taxon>Ascomycota</taxon>
        <taxon>Pezizomycotina</taxon>
        <taxon>Eurotiomycetes</taxon>
        <taxon>Eurotiomycetidae</taxon>
        <taxon>Eurotiales</taxon>
        <taxon>Aspergillaceae</taxon>
        <taxon>Aspergillus</taxon>
        <taxon>Aspergillus subgen. Circumdati</taxon>
    </lineage>
</organism>
<dbReference type="CDD" id="cd02440">
    <property type="entry name" value="AdoMet_MTases"/>
    <property type="match status" value="1"/>
</dbReference>
<dbReference type="EMBL" id="ML738695">
    <property type="protein sequence ID" value="KAE8158446.1"/>
    <property type="molecule type" value="Genomic_DNA"/>
</dbReference>
<evidence type="ECO:0000256" key="1">
    <source>
        <dbReference type="ARBA" id="ARBA00022553"/>
    </source>
</evidence>
<dbReference type="Gene3D" id="3.40.50.150">
    <property type="entry name" value="Vaccinia Virus protein VP39"/>
    <property type="match status" value="1"/>
</dbReference>
<dbReference type="AlphaFoldDB" id="A0A5N6UIX4"/>
<keyword evidence="3 5" id="KW-0808">Transferase</keyword>
<keyword evidence="6" id="KW-1185">Reference proteome</keyword>
<protein>
    <submittedName>
        <fullName evidence="5">S-adenosyl-L-methionine-dependent methyltransferase</fullName>
    </submittedName>
</protein>
<dbReference type="PROSITE" id="PS51585">
    <property type="entry name" value="SAM_MT_TPMT"/>
    <property type="match status" value="1"/>
</dbReference>
<keyword evidence="1" id="KW-0597">Phosphoprotein</keyword>
<dbReference type="Pfam" id="PF05724">
    <property type="entry name" value="TPMT"/>
    <property type="match status" value="1"/>
</dbReference>
<keyword evidence="2 5" id="KW-0489">Methyltransferase</keyword>
<dbReference type="InterPro" id="IPR029063">
    <property type="entry name" value="SAM-dependent_MTases_sf"/>
</dbReference>